<evidence type="ECO:0000313" key="2">
    <source>
        <dbReference type="EMBL" id="SOF58719.1"/>
    </source>
</evidence>
<dbReference type="AGR" id="WB:WBGene00271776"/>
<keyword evidence="2" id="KW-0176">Collagen</keyword>
<evidence type="ECO:0000313" key="3">
    <source>
        <dbReference type="Proteomes" id="UP000001940"/>
    </source>
</evidence>
<organism evidence="2 3">
    <name type="scientific">Caenorhabditis elegans</name>
    <dbReference type="NCBI Taxonomy" id="6239"/>
    <lineage>
        <taxon>Eukaryota</taxon>
        <taxon>Metazoa</taxon>
        <taxon>Ecdysozoa</taxon>
        <taxon>Nematoda</taxon>
        <taxon>Chromadorea</taxon>
        <taxon>Rhabditida</taxon>
        <taxon>Rhabditina</taxon>
        <taxon>Rhabditomorpha</taxon>
        <taxon>Rhabditoidea</taxon>
        <taxon>Rhabditidae</taxon>
        <taxon>Peloderinae</taxon>
        <taxon>Caenorhabditis</taxon>
    </lineage>
</organism>
<dbReference type="OrthoDB" id="5863635at2759"/>
<keyword evidence="3" id="KW-1185">Reference proteome</keyword>
<protein>
    <submittedName>
        <fullName evidence="2">Nematode cuticle collagen N-terminal domain-containing protein</fullName>
    </submittedName>
</protein>
<dbReference type="SMR" id="A0A2C9C2I3"/>
<dbReference type="WormBase" id="F53G12.18">
    <property type="protein sequence ID" value="CE52352"/>
    <property type="gene ID" value="WBGene00271776"/>
</dbReference>
<sequence length="73" mass="8426">MSLFKVYTSFSLFFSVLFLLVAFIVIYDIFDEIREFQEVIEKDARKFEFYSTAASRSIAGLDKRSLFGGAVSF</sequence>
<keyword evidence="1" id="KW-0812">Transmembrane</keyword>
<name>A0A2C9C2I3_CAEEL</name>
<proteinExistence type="predicted"/>
<dbReference type="EMBL" id="BX284601">
    <property type="protein sequence ID" value="SOF58719.1"/>
    <property type="molecule type" value="Genomic_DNA"/>
</dbReference>
<accession>A0A2C9C2I3</accession>
<dbReference type="GO" id="GO:0005581">
    <property type="term" value="C:collagen trimer"/>
    <property type="evidence" value="ECO:0007669"/>
    <property type="project" value="UniProtKB-KW"/>
</dbReference>
<dbReference type="FunCoup" id="A0A2C9C2I3">
    <property type="interactions" value="226"/>
</dbReference>
<dbReference type="InParanoid" id="A0A2C9C2I3"/>
<reference evidence="2 3" key="1">
    <citation type="journal article" date="1998" name="Science">
        <title>Genome sequence of the nematode C. elegans: a platform for investigating biology.</title>
        <authorList>
            <consortium name="The C. elegans sequencing consortium"/>
            <person name="Sulson J.E."/>
            <person name="Waterston R."/>
        </authorList>
    </citation>
    <scope>NUCLEOTIDE SEQUENCE [LARGE SCALE GENOMIC DNA]</scope>
    <source>
        <strain evidence="2 3">Bristol N2</strain>
    </source>
</reference>
<dbReference type="AlphaFoldDB" id="A0A2C9C2I3"/>
<keyword evidence="1" id="KW-1133">Transmembrane helix</keyword>
<dbReference type="Bgee" id="WBGene00271776">
    <property type="expression patterns" value="Expressed in pharyngeal muscle cell (C elegans) and 2 other cell types or tissues"/>
</dbReference>
<evidence type="ECO:0000256" key="1">
    <source>
        <dbReference type="SAM" id="Phobius"/>
    </source>
</evidence>
<dbReference type="Proteomes" id="UP000001940">
    <property type="component" value="Chromosome I"/>
</dbReference>
<evidence type="ECO:0000313" key="4">
    <source>
        <dbReference type="WormBase" id="F53G12.18"/>
    </source>
</evidence>
<feature type="transmembrane region" description="Helical" evidence="1">
    <location>
        <begin position="6"/>
        <end position="27"/>
    </location>
</feature>
<keyword evidence="1" id="KW-0472">Membrane</keyword>
<gene>
    <name evidence="2" type="ORF">CELE_F53G12.18</name>
    <name evidence="2 4" type="ORF">F53G12.18</name>
</gene>